<name>A0A4R2KTE6_9GAMM</name>
<dbReference type="RefSeq" id="WP_117317329.1">
    <property type="nucleotide sequence ID" value="NZ_QQSW01000008.1"/>
</dbReference>
<reference evidence="1 2" key="1">
    <citation type="submission" date="2019-03" db="EMBL/GenBank/DDBJ databases">
        <title>Genomic Encyclopedia of Type Strains, Phase IV (KMG-IV): sequencing the most valuable type-strain genomes for metagenomic binning, comparative biology and taxonomic classification.</title>
        <authorList>
            <person name="Goeker M."/>
        </authorList>
    </citation>
    <scope>NUCLEOTIDE SEQUENCE [LARGE SCALE GENOMIC DNA]</scope>
    <source>
        <strain evidence="1 2">DSM 23344</strain>
    </source>
</reference>
<dbReference type="Proteomes" id="UP000294980">
    <property type="component" value="Unassembled WGS sequence"/>
</dbReference>
<organism evidence="1 2">
    <name type="scientific">Chromatocurvus halotolerans</name>
    <dbReference type="NCBI Taxonomy" id="1132028"/>
    <lineage>
        <taxon>Bacteria</taxon>
        <taxon>Pseudomonadati</taxon>
        <taxon>Pseudomonadota</taxon>
        <taxon>Gammaproteobacteria</taxon>
        <taxon>Cellvibrionales</taxon>
        <taxon>Halieaceae</taxon>
        <taxon>Chromatocurvus</taxon>
    </lineage>
</organism>
<dbReference type="Gene3D" id="3.30.70.930">
    <property type="match status" value="1"/>
</dbReference>
<evidence type="ECO:0000313" key="1">
    <source>
        <dbReference type="EMBL" id="TCO77094.1"/>
    </source>
</evidence>
<protein>
    <submittedName>
        <fullName evidence="1">Uncharacterized protein YqgV (UPF0045/DUF77 family)</fullName>
    </submittedName>
</protein>
<dbReference type="InterPro" id="IPR029756">
    <property type="entry name" value="MTH1187/YkoF-like"/>
</dbReference>
<gene>
    <name evidence="1" type="ORF">EV688_103108</name>
</gene>
<evidence type="ECO:0000313" key="2">
    <source>
        <dbReference type="Proteomes" id="UP000294980"/>
    </source>
</evidence>
<dbReference type="SUPFAM" id="SSF89957">
    <property type="entry name" value="MTH1187/YkoF-like"/>
    <property type="match status" value="1"/>
</dbReference>
<dbReference type="EMBL" id="SLWX01000003">
    <property type="protein sequence ID" value="TCO77094.1"/>
    <property type="molecule type" value="Genomic_DNA"/>
</dbReference>
<comment type="caution">
    <text evidence="1">The sequence shown here is derived from an EMBL/GenBank/DDBJ whole genome shotgun (WGS) entry which is preliminary data.</text>
</comment>
<keyword evidence="2" id="KW-1185">Reference proteome</keyword>
<dbReference type="OrthoDB" id="164222at2"/>
<accession>A0A4R2KTE6</accession>
<sequence length="86" mass="10010">MLTVELSFYPLTRAYEQRVIDFIRRLREHPELRLQTGGMSTLISGDHDTVFDLLRDATRDFNAGDDTCIFVAKFLNRDAFDTPRID</sequence>
<proteinExistence type="predicted"/>
<dbReference type="AlphaFoldDB" id="A0A4R2KTE6"/>